<dbReference type="Gene3D" id="1.10.357.140">
    <property type="entry name" value="UbiA prenyltransferase"/>
    <property type="match status" value="1"/>
</dbReference>
<comment type="catalytic activity">
    <reaction evidence="8">
        <text>an all-trans-polyprenyl diphosphate + 1,4-dihydroxy-2-naphthoate + H(+) = a 2-demethylmenaquinol + CO2 + diphosphate</text>
        <dbReference type="Rhea" id="RHEA:26478"/>
        <dbReference type="Rhea" id="RHEA-COMP:9563"/>
        <dbReference type="Rhea" id="RHEA-COMP:9564"/>
        <dbReference type="ChEBI" id="CHEBI:11173"/>
        <dbReference type="ChEBI" id="CHEBI:15378"/>
        <dbReference type="ChEBI" id="CHEBI:16526"/>
        <dbReference type="ChEBI" id="CHEBI:33019"/>
        <dbReference type="ChEBI" id="CHEBI:55437"/>
        <dbReference type="ChEBI" id="CHEBI:58914"/>
        <dbReference type="EC" id="2.5.1.74"/>
    </reaction>
</comment>
<dbReference type="HAMAP" id="MF_01937">
    <property type="entry name" value="MenA_1"/>
    <property type="match status" value="1"/>
</dbReference>
<dbReference type="Proteomes" id="UP000282832">
    <property type="component" value="Unassembled WGS sequence"/>
</dbReference>
<dbReference type="GO" id="GO:0046428">
    <property type="term" value="F:1,4-dihydroxy-2-naphthoate polyprenyltransferase activity"/>
    <property type="evidence" value="ECO:0007669"/>
    <property type="project" value="UniProtKB-UniRule"/>
</dbReference>
<dbReference type="GO" id="GO:0009234">
    <property type="term" value="P:menaquinone biosynthetic process"/>
    <property type="evidence" value="ECO:0007669"/>
    <property type="project" value="UniProtKB-UniRule"/>
</dbReference>
<dbReference type="Gene3D" id="1.20.120.1780">
    <property type="entry name" value="UbiA prenyltransferase"/>
    <property type="match status" value="1"/>
</dbReference>
<gene>
    <name evidence="8 10" type="primary">menA</name>
    <name evidence="10" type="ORF">EOJ36_00150</name>
</gene>
<keyword evidence="7 8" id="KW-0472">Membrane</keyword>
<protein>
    <recommendedName>
        <fullName evidence="8 9">1,4-dihydroxy-2-naphthoate octaprenyltransferase</fullName>
        <shortName evidence="8">DHNA-octaprenyltransferase</shortName>
        <ecNumber evidence="8 9">2.5.1.74</ecNumber>
    </recommendedName>
</protein>
<dbReference type="EC" id="2.5.1.74" evidence="8 9"/>
<feature type="transmembrane region" description="Helical" evidence="8">
    <location>
        <begin position="283"/>
        <end position="300"/>
    </location>
</feature>
<evidence type="ECO:0000256" key="5">
    <source>
        <dbReference type="ARBA" id="ARBA00022692"/>
    </source>
</evidence>
<dbReference type="PIRSF" id="PIRSF005355">
    <property type="entry name" value="UBIAD1"/>
    <property type="match status" value="1"/>
</dbReference>
<dbReference type="PANTHER" id="PTHR13929">
    <property type="entry name" value="1,4-DIHYDROXY-2-NAPHTHOATE OCTAPRENYLTRANSFERASE"/>
    <property type="match status" value="1"/>
</dbReference>
<evidence type="ECO:0000256" key="6">
    <source>
        <dbReference type="ARBA" id="ARBA00022989"/>
    </source>
</evidence>
<keyword evidence="5 8" id="KW-0812">Transmembrane</keyword>
<dbReference type="NCBIfam" id="TIGR00751">
    <property type="entry name" value="menA"/>
    <property type="match status" value="1"/>
</dbReference>
<feature type="transmembrane region" description="Helical" evidence="8">
    <location>
        <begin position="90"/>
        <end position="107"/>
    </location>
</feature>
<comment type="function">
    <text evidence="8">Conversion of 1,4-dihydroxy-2-naphthoate (DHNA) to demethylmenaquinone (DMK).</text>
</comment>
<dbReference type="InterPro" id="IPR044878">
    <property type="entry name" value="UbiA_sf"/>
</dbReference>
<evidence type="ECO:0000256" key="4">
    <source>
        <dbReference type="ARBA" id="ARBA00022679"/>
    </source>
</evidence>
<dbReference type="AlphaFoldDB" id="A0A437PW19"/>
<feature type="transmembrane region" description="Helical" evidence="8">
    <location>
        <begin position="150"/>
        <end position="168"/>
    </location>
</feature>
<evidence type="ECO:0000256" key="8">
    <source>
        <dbReference type="HAMAP-Rule" id="MF_01937"/>
    </source>
</evidence>
<comment type="pathway">
    <text evidence="8">Quinol/quinone metabolism; menaquinone biosynthesis; menaquinol from 1,4-dihydroxy-2-naphthoate: step 1/2.</text>
</comment>
<dbReference type="Pfam" id="PF01040">
    <property type="entry name" value="UbiA"/>
    <property type="match status" value="1"/>
</dbReference>
<evidence type="ECO:0000313" key="11">
    <source>
        <dbReference type="Proteomes" id="UP000282832"/>
    </source>
</evidence>
<dbReference type="RefSeq" id="WP_127801996.1">
    <property type="nucleotide sequence ID" value="NZ_SACY01000001.1"/>
</dbReference>
<dbReference type="InterPro" id="IPR026046">
    <property type="entry name" value="UBIAD1"/>
</dbReference>
<comment type="subcellular location">
    <subcellularLocation>
        <location evidence="8">Cell membrane</location>
        <topology evidence="8">Multi-pass membrane protein</topology>
    </subcellularLocation>
    <subcellularLocation>
        <location evidence="1">Membrane</location>
        <topology evidence="1">Multi-pass membrane protein</topology>
    </subcellularLocation>
</comment>
<evidence type="ECO:0000256" key="2">
    <source>
        <dbReference type="ARBA" id="ARBA00022428"/>
    </source>
</evidence>
<keyword evidence="11" id="KW-1185">Reference proteome</keyword>
<evidence type="ECO:0000256" key="3">
    <source>
        <dbReference type="ARBA" id="ARBA00022475"/>
    </source>
</evidence>
<feature type="transmembrane region" description="Helical" evidence="8">
    <location>
        <begin position="37"/>
        <end position="55"/>
    </location>
</feature>
<proteinExistence type="inferred from homology"/>
<feature type="transmembrane region" description="Helical" evidence="8">
    <location>
        <begin position="174"/>
        <end position="193"/>
    </location>
</feature>
<comment type="similarity">
    <text evidence="8">Belongs to the MenA family. Type 1 subfamily.</text>
</comment>
<sequence>MNRWVEAARPRTLPLALASILLGNLIALSEGHFSPQIAILAISTTLFLQILSNFANDLGDTLNGIDNQERKVAQRTVQTGKVTIPEMKKAVIILGILSFISGILLIYKSLQNTSFQEIIIFLLLGLLAILAAITYTIGKKPYGYAGLGDLSVFLFFGWVGTCGSYYLQSRIIDYSIFLPASSVGFLSVAVLNLNNLRDIDNDKINGKFSIPVRIGKEKGFLYQKSLYLLAIIFSTIFLGDTTKLNPYSAGIFLIGIFPLLFIYTKLKSNLSSEEIDPYLKKTALSTLWFIILLGISLQLTK</sequence>
<name>A0A437PW19_9BACT</name>
<feature type="transmembrane region" description="Helical" evidence="8">
    <location>
        <begin position="220"/>
        <end position="238"/>
    </location>
</feature>
<evidence type="ECO:0000256" key="1">
    <source>
        <dbReference type="ARBA" id="ARBA00004141"/>
    </source>
</evidence>
<dbReference type="EMBL" id="SACY01000001">
    <property type="protein sequence ID" value="RVU26443.1"/>
    <property type="molecule type" value="Genomic_DNA"/>
</dbReference>
<dbReference type="UniPathway" id="UPA00079">
    <property type="reaction ID" value="UER00168"/>
</dbReference>
<keyword evidence="4 8" id="KW-0808">Transferase</keyword>
<feature type="transmembrane region" description="Helical" evidence="8">
    <location>
        <begin position="244"/>
        <end position="263"/>
    </location>
</feature>
<comment type="caution">
    <text evidence="10">The sequence shown here is derived from an EMBL/GenBank/DDBJ whole genome shotgun (WGS) entry which is preliminary data.</text>
</comment>
<keyword evidence="2 8" id="KW-0474">Menaquinone biosynthesis</keyword>
<keyword evidence="6 8" id="KW-1133">Transmembrane helix</keyword>
<accession>A0A437PW19</accession>
<dbReference type="CDD" id="cd13962">
    <property type="entry name" value="PT_UbiA_UBIAD1"/>
    <property type="match status" value="1"/>
</dbReference>
<dbReference type="InterPro" id="IPR004657">
    <property type="entry name" value="MenA"/>
</dbReference>
<organism evidence="10 11">
    <name type="scientific">Sandaracinomonas limnophila</name>
    <dbReference type="NCBI Taxonomy" id="1862386"/>
    <lineage>
        <taxon>Bacteria</taxon>
        <taxon>Pseudomonadati</taxon>
        <taxon>Bacteroidota</taxon>
        <taxon>Cytophagia</taxon>
        <taxon>Cytophagales</taxon>
        <taxon>Flectobacillaceae</taxon>
        <taxon>Sandaracinomonas</taxon>
    </lineage>
</organism>
<dbReference type="GO" id="GO:0042371">
    <property type="term" value="P:vitamin K biosynthetic process"/>
    <property type="evidence" value="ECO:0007669"/>
    <property type="project" value="TreeGrafter"/>
</dbReference>
<reference evidence="10 11" key="1">
    <citation type="submission" date="2019-01" db="EMBL/GenBank/DDBJ databases">
        <authorList>
            <person name="Chen W.-M."/>
        </authorList>
    </citation>
    <scope>NUCLEOTIDE SEQUENCE [LARGE SCALE GENOMIC DNA]</scope>
    <source>
        <strain evidence="10 11">FSY-15</strain>
    </source>
</reference>
<evidence type="ECO:0000256" key="7">
    <source>
        <dbReference type="ARBA" id="ARBA00023136"/>
    </source>
</evidence>
<evidence type="ECO:0000256" key="9">
    <source>
        <dbReference type="NCBIfam" id="TIGR00751"/>
    </source>
</evidence>
<keyword evidence="3 8" id="KW-1003">Cell membrane</keyword>
<feature type="transmembrane region" description="Helical" evidence="8">
    <location>
        <begin position="119"/>
        <end position="138"/>
    </location>
</feature>
<evidence type="ECO:0000313" key="10">
    <source>
        <dbReference type="EMBL" id="RVU26443.1"/>
    </source>
</evidence>
<dbReference type="GO" id="GO:0005886">
    <property type="term" value="C:plasma membrane"/>
    <property type="evidence" value="ECO:0007669"/>
    <property type="project" value="UniProtKB-SubCell"/>
</dbReference>
<dbReference type="OrthoDB" id="9767568at2"/>
<dbReference type="PANTHER" id="PTHR13929:SF0">
    <property type="entry name" value="UBIA PRENYLTRANSFERASE DOMAIN-CONTAINING PROTEIN 1"/>
    <property type="match status" value="1"/>
</dbReference>
<dbReference type="InterPro" id="IPR000537">
    <property type="entry name" value="UbiA_prenyltransferase"/>
</dbReference>